<dbReference type="VEuPathDB" id="MicrosporidiaDB:THOM_0769"/>
<dbReference type="AlphaFoldDB" id="L7JXS5"/>
<dbReference type="HOGENOM" id="CLU_1541190_0_0_1"/>
<protein>
    <submittedName>
        <fullName evidence="1">Glucose-6-phosphate dehydrogenase</fullName>
        <ecNumber evidence="1">1.1.1.49</ecNumber>
    </submittedName>
</protein>
<dbReference type="SUPFAM" id="SSF55347">
    <property type="entry name" value="Glyceraldehyde-3-phosphate dehydrogenase-like, C-terminal domain"/>
    <property type="match status" value="1"/>
</dbReference>
<dbReference type="Proteomes" id="UP000011185">
    <property type="component" value="Unassembled WGS sequence"/>
</dbReference>
<dbReference type="EMBL" id="JH993858">
    <property type="protein sequence ID" value="ELQ76258.1"/>
    <property type="molecule type" value="Genomic_DNA"/>
</dbReference>
<keyword evidence="2" id="KW-1185">Reference proteome</keyword>
<gene>
    <name evidence="1" type="ORF">THOM_0769</name>
</gene>
<reference evidence="1 2" key="1">
    <citation type="journal article" date="2012" name="PLoS Pathog.">
        <title>The genome of the obligate intracellular parasite Trachipleistophora hominis: new insights into microsporidian genome dynamics and reductive evolution.</title>
        <authorList>
            <person name="Heinz E."/>
            <person name="Williams T.A."/>
            <person name="Nakjang S."/>
            <person name="Noel C.J."/>
            <person name="Swan D.C."/>
            <person name="Goldberg A.V."/>
            <person name="Harris S.R."/>
            <person name="Weinmaier T."/>
            <person name="Markert S."/>
            <person name="Becher D."/>
            <person name="Bernhardt J."/>
            <person name="Dagan T."/>
            <person name="Hacker C."/>
            <person name="Lucocq J.M."/>
            <person name="Schweder T."/>
            <person name="Rattei T."/>
            <person name="Hall N."/>
            <person name="Hirt R.P."/>
            <person name="Embley T.M."/>
        </authorList>
    </citation>
    <scope>NUCLEOTIDE SEQUENCE [LARGE SCALE GENOMIC DNA]</scope>
</reference>
<sequence>MVFTHLFNVYEHIFGNGSLKGLTFKNLHLKGQYNGYEFKGSNTETFSFSVFEHKSGYNVLFIAGKGLKAKKTTVEVLRTADNVVFDIYPNKNVVWRDEVLVNAEAVEEYVKRTHVYDDYDLVLRSLIVEKELYTVPVERIKETYRLLDEINALHTSLFFYDQGVELPEQVYNFL</sequence>
<dbReference type="InParanoid" id="L7JXS5"/>
<name>L7JXS5_TRAHO</name>
<accession>L7JXS5</accession>
<dbReference type="OrthoDB" id="60984at2759"/>
<organism evidence="1 2">
    <name type="scientific">Trachipleistophora hominis</name>
    <name type="common">Microsporidian parasite</name>
    <dbReference type="NCBI Taxonomy" id="72359"/>
    <lineage>
        <taxon>Eukaryota</taxon>
        <taxon>Fungi</taxon>
        <taxon>Fungi incertae sedis</taxon>
        <taxon>Microsporidia</taxon>
        <taxon>Pleistophoridae</taxon>
        <taxon>Trachipleistophora</taxon>
    </lineage>
</organism>
<proteinExistence type="predicted"/>
<evidence type="ECO:0000313" key="1">
    <source>
        <dbReference type="EMBL" id="ELQ76258.1"/>
    </source>
</evidence>
<keyword evidence="1" id="KW-0560">Oxidoreductase</keyword>
<evidence type="ECO:0000313" key="2">
    <source>
        <dbReference type="Proteomes" id="UP000011185"/>
    </source>
</evidence>
<dbReference type="GO" id="GO:0004345">
    <property type="term" value="F:glucose-6-phosphate dehydrogenase activity"/>
    <property type="evidence" value="ECO:0007669"/>
    <property type="project" value="UniProtKB-EC"/>
</dbReference>
<dbReference type="EC" id="1.1.1.49" evidence="1"/>